<organism evidence="4 5">
    <name type="scientific">Aplysia californica</name>
    <name type="common">California sea hare</name>
    <dbReference type="NCBI Taxonomy" id="6500"/>
    <lineage>
        <taxon>Eukaryota</taxon>
        <taxon>Metazoa</taxon>
        <taxon>Spiralia</taxon>
        <taxon>Lophotrochozoa</taxon>
        <taxon>Mollusca</taxon>
        <taxon>Gastropoda</taxon>
        <taxon>Heterobranchia</taxon>
        <taxon>Euthyneura</taxon>
        <taxon>Tectipleura</taxon>
        <taxon>Aplysiida</taxon>
        <taxon>Aplysioidea</taxon>
        <taxon>Aplysiidae</taxon>
        <taxon>Aplysia</taxon>
    </lineage>
</organism>
<feature type="domain" description="TUG ubiquitin-like" evidence="3">
    <location>
        <begin position="9"/>
        <end position="72"/>
    </location>
</feature>
<feature type="compositionally biased region" description="Low complexity" evidence="1">
    <location>
        <begin position="264"/>
        <end position="276"/>
    </location>
</feature>
<reference evidence="5" key="1">
    <citation type="submission" date="2025-08" db="UniProtKB">
        <authorList>
            <consortium name="RefSeq"/>
        </authorList>
    </citation>
    <scope>IDENTIFICATION</scope>
</reference>
<feature type="compositionally biased region" description="Polar residues" evidence="1">
    <location>
        <begin position="609"/>
        <end position="625"/>
    </location>
</feature>
<dbReference type="PANTHER" id="PTHR46467:SF1">
    <property type="entry name" value="TETHER CONTAINING UBX DOMAIN FOR GLUT4"/>
    <property type="match status" value="1"/>
</dbReference>
<dbReference type="Pfam" id="PF00789">
    <property type="entry name" value="UBX"/>
    <property type="match status" value="1"/>
</dbReference>
<dbReference type="Proteomes" id="UP000694888">
    <property type="component" value="Unplaced"/>
</dbReference>
<dbReference type="InterPro" id="IPR021569">
    <property type="entry name" value="TUG-UBL1"/>
</dbReference>
<dbReference type="InterPro" id="IPR029071">
    <property type="entry name" value="Ubiquitin-like_domsf"/>
</dbReference>
<dbReference type="PANTHER" id="PTHR46467">
    <property type="entry name" value="TETHER CONTAINING UBX DOMAIN FOR GLUT4"/>
    <property type="match status" value="1"/>
</dbReference>
<evidence type="ECO:0000259" key="2">
    <source>
        <dbReference type="Pfam" id="PF00789"/>
    </source>
</evidence>
<dbReference type="SUPFAM" id="SSF54236">
    <property type="entry name" value="Ubiquitin-like"/>
    <property type="match status" value="2"/>
</dbReference>
<dbReference type="InterPro" id="IPR059238">
    <property type="entry name" value="UBX1_UBXN9"/>
</dbReference>
<dbReference type="InterPro" id="IPR001012">
    <property type="entry name" value="UBX_dom"/>
</dbReference>
<gene>
    <name evidence="5" type="primary">LOC101863693</name>
</gene>
<dbReference type="CDD" id="cd17075">
    <property type="entry name" value="UBX1_UBXN9"/>
    <property type="match status" value="1"/>
</dbReference>
<feature type="compositionally biased region" description="Low complexity" evidence="1">
    <location>
        <begin position="292"/>
        <end position="305"/>
    </location>
</feature>
<evidence type="ECO:0000256" key="1">
    <source>
        <dbReference type="SAM" id="MobiDB-lite"/>
    </source>
</evidence>
<evidence type="ECO:0000313" key="5">
    <source>
        <dbReference type="RefSeq" id="XP_012942287.1"/>
    </source>
</evidence>
<evidence type="ECO:0000313" key="4">
    <source>
        <dbReference type="Proteomes" id="UP000694888"/>
    </source>
</evidence>
<dbReference type="Gene3D" id="3.10.20.90">
    <property type="entry name" value="Phosphatidylinositol 3-kinase Catalytic Subunit, Chain A, domain 1"/>
    <property type="match status" value="2"/>
</dbReference>
<dbReference type="CDD" id="cd16105">
    <property type="entry name" value="Ubl_ASPSCR1_like"/>
    <property type="match status" value="1"/>
</dbReference>
<feature type="region of interest" description="Disordered" evidence="1">
    <location>
        <begin position="378"/>
        <end position="415"/>
    </location>
</feature>
<keyword evidence="4" id="KW-1185">Reference proteome</keyword>
<dbReference type="RefSeq" id="XP_012942287.1">
    <property type="nucleotide sequence ID" value="XM_013086833.2"/>
</dbReference>
<evidence type="ECO:0000259" key="3">
    <source>
        <dbReference type="Pfam" id="PF11470"/>
    </source>
</evidence>
<feature type="compositionally biased region" description="Low complexity" evidence="1">
    <location>
        <begin position="629"/>
        <end position="652"/>
    </location>
</feature>
<feature type="domain" description="UBX" evidence="2">
    <location>
        <begin position="496"/>
        <end position="558"/>
    </location>
</feature>
<protein>
    <submittedName>
        <fullName evidence="5">Tether containing UBX domain for GLUT4</fullName>
    </submittedName>
</protein>
<feature type="region of interest" description="Disordered" evidence="1">
    <location>
        <begin position="603"/>
        <end position="672"/>
    </location>
</feature>
<feature type="compositionally biased region" description="Polar residues" evidence="1">
    <location>
        <begin position="308"/>
        <end position="326"/>
    </location>
</feature>
<name>A0ABM1A7E4_APLCA</name>
<sequence>MAASVQVLCPNGRRQNVKITPNTKLLQILEEVCQRQGFIPPEDYKLVHGRKELDLSLSVRFSSIPNNAKLELAKSSAARVEQDVTIALQLDSGQRLQDSFPPSVDLWSILIHFESKNSEHKGVLTRVDSSHTPPLHPVCIFMREEVIGEPALKATTLRKLALTSGKAIIRLLHRPVDGEVMSKIVDDVAKDKQKQARLEEIALKKSEQLQDRGTPTEGAAAQNPGAELRGRDMDEKSTGSPLASVAEESVVTSDMDVSETPVTSDPSKSSISTESSSGKKDISEPMEEGPESVTSSTSDSSSFVSPLAENSQNQSRDRPTNSSSRGASAIDELRNLNIPGVEVFTPDDFSDLSPQEQAMARRLAQRLLPQLQHVMVSSMDASPSPPRRPRSVEAPPSFADFKFPESTRGQDLTSANNSNFDPRLCAPCEREVMIYSTEESLTQSQQQELSDDFFEVTTDDVKKMYRDLQNAVQQMEEQPLMTQSLRNAQAEAAFDHYDRVVIRIQFPDRLVLQAFFRPRENVSALHAIVKEYLQDKTDKFYLYTSPPKTVLSGMATSLAVNHLAPAALVYFGCNTQREHYLREDVRSDLSSRLKAELAVSNALHGGESGQPSGTGSPANGTSQPGPSGVGRQAGVASSSSGSSSSGSSSRSSRPANLPSGTQVPKWLKLSKK</sequence>
<dbReference type="CDD" id="cd16118">
    <property type="entry name" value="UBX2_UBXN9"/>
    <property type="match status" value="1"/>
</dbReference>
<dbReference type="GeneID" id="101863693"/>
<dbReference type="Pfam" id="PF11470">
    <property type="entry name" value="TUG-UBL1"/>
    <property type="match status" value="1"/>
</dbReference>
<feature type="region of interest" description="Disordered" evidence="1">
    <location>
        <begin position="204"/>
        <end position="333"/>
    </location>
</feature>
<accession>A0ABM1A7E4</accession>
<feature type="compositionally biased region" description="Basic and acidic residues" evidence="1">
    <location>
        <begin position="228"/>
        <end position="237"/>
    </location>
</feature>
<proteinExistence type="predicted"/>